<keyword evidence="3" id="KW-1185">Reference proteome</keyword>
<protein>
    <recommendedName>
        <fullName evidence="4">Retrotransposon gag domain-containing protein</fullName>
    </recommendedName>
</protein>
<dbReference type="AlphaFoldDB" id="A0A8J5GSZ5"/>
<evidence type="ECO:0000313" key="2">
    <source>
        <dbReference type="EMBL" id="KAG6514417.1"/>
    </source>
</evidence>
<dbReference type="EMBL" id="JACMSC010000007">
    <property type="protein sequence ID" value="KAG6514417.1"/>
    <property type="molecule type" value="Genomic_DNA"/>
</dbReference>
<feature type="region of interest" description="Disordered" evidence="1">
    <location>
        <begin position="148"/>
        <end position="183"/>
    </location>
</feature>
<evidence type="ECO:0000256" key="1">
    <source>
        <dbReference type="SAM" id="MobiDB-lite"/>
    </source>
</evidence>
<dbReference type="Proteomes" id="UP000734854">
    <property type="component" value="Unassembled WGS sequence"/>
</dbReference>
<accession>A0A8J5GSZ5</accession>
<name>A0A8J5GSZ5_ZINOF</name>
<proteinExistence type="predicted"/>
<comment type="caution">
    <text evidence="2">The sequence shown here is derived from an EMBL/GenBank/DDBJ whole genome shotgun (WGS) entry which is preliminary data.</text>
</comment>
<evidence type="ECO:0000313" key="3">
    <source>
        <dbReference type="Proteomes" id="UP000734854"/>
    </source>
</evidence>
<evidence type="ECO:0008006" key="4">
    <source>
        <dbReference type="Google" id="ProtNLM"/>
    </source>
</evidence>
<gene>
    <name evidence="2" type="ORF">ZIOFF_024772</name>
</gene>
<organism evidence="2 3">
    <name type="scientific">Zingiber officinale</name>
    <name type="common">Ginger</name>
    <name type="synonym">Amomum zingiber</name>
    <dbReference type="NCBI Taxonomy" id="94328"/>
    <lineage>
        <taxon>Eukaryota</taxon>
        <taxon>Viridiplantae</taxon>
        <taxon>Streptophyta</taxon>
        <taxon>Embryophyta</taxon>
        <taxon>Tracheophyta</taxon>
        <taxon>Spermatophyta</taxon>
        <taxon>Magnoliopsida</taxon>
        <taxon>Liliopsida</taxon>
        <taxon>Zingiberales</taxon>
        <taxon>Zingiberaceae</taxon>
        <taxon>Zingiber</taxon>
    </lineage>
</organism>
<feature type="compositionally biased region" description="Basic residues" evidence="1">
    <location>
        <begin position="153"/>
        <end position="165"/>
    </location>
</feature>
<sequence length="439" mass="49402">MVGGNHEIRERVSLLEALIGDVLEGDVADGNVMEKVAYLEASMEQIWASLMEELMQIRKDYDALHSEMVKVTISSMYLGGDAKLWWRTRMVDDVDAGREKIDTWARLKKELKAQFLPGNNVCDVLGAIVVADALADFHSNKESLETFSPPKFMKNRKERKVKQKKGAASNRRNGRKDYSAAQGNNNLKSQDCFLWNVPHLVRECPKRKNVDANENEGNVEIYAEDASKVMGTVLEQKAYQTEHLDSARQLSKLKSCRRQTWQMFKAWHARKACQAKRRRGAPSFTGERLGKPASVSWVQAMPSSRLAVHRALSKPKFARGRLGSEASVACMQDMPSSQWSSSMRLSKAQALLEKGLAMIRARPVHGARQSSGYDSTRGVIQAQVMHMADLAMGHARHMDLPMAPKKRIDGLARGAKDTESWAEHLVCMLWREAKKRNHG</sequence>
<reference evidence="2 3" key="1">
    <citation type="submission" date="2020-08" db="EMBL/GenBank/DDBJ databases">
        <title>Plant Genome Project.</title>
        <authorList>
            <person name="Zhang R.-G."/>
        </authorList>
    </citation>
    <scope>NUCLEOTIDE SEQUENCE [LARGE SCALE GENOMIC DNA]</scope>
    <source>
        <tissue evidence="2">Rhizome</tissue>
    </source>
</reference>